<reference evidence="1 2" key="1">
    <citation type="submission" date="2013-11" db="EMBL/GenBank/DDBJ databases">
        <title>Genome sequencing of Stegodyphus mimosarum.</title>
        <authorList>
            <person name="Bechsgaard J."/>
        </authorList>
    </citation>
    <scope>NUCLEOTIDE SEQUENCE [LARGE SCALE GENOMIC DNA]</scope>
</reference>
<proteinExistence type="predicted"/>
<protein>
    <submittedName>
        <fullName evidence="1">Uncharacterized protein</fullName>
    </submittedName>
</protein>
<dbReference type="EMBL" id="KK119722">
    <property type="protein sequence ID" value="KFM76532.1"/>
    <property type="molecule type" value="Genomic_DNA"/>
</dbReference>
<accession>A0A087UGP3</accession>
<keyword evidence="2" id="KW-1185">Reference proteome</keyword>
<sequence length="76" mass="9016">MNSHMSLQSSSLCETFFTCWAYKWTLSSMKLVMFFQSTFLTKGSPTYITDINFNRRKLWILNLLKITNSMRSFINI</sequence>
<dbReference type="Proteomes" id="UP000054359">
    <property type="component" value="Unassembled WGS sequence"/>
</dbReference>
<evidence type="ECO:0000313" key="1">
    <source>
        <dbReference type="EMBL" id="KFM76532.1"/>
    </source>
</evidence>
<organism evidence="1 2">
    <name type="scientific">Stegodyphus mimosarum</name>
    <name type="common">African social velvet spider</name>
    <dbReference type="NCBI Taxonomy" id="407821"/>
    <lineage>
        <taxon>Eukaryota</taxon>
        <taxon>Metazoa</taxon>
        <taxon>Ecdysozoa</taxon>
        <taxon>Arthropoda</taxon>
        <taxon>Chelicerata</taxon>
        <taxon>Arachnida</taxon>
        <taxon>Araneae</taxon>
        <taxon>Araneomorphae</taxon>
        <taxon>Entelegynae</taxon>
        <taxon>Eresoidea</taxon>
        <taxon>Eresidae</taxon>
        <taxon>Stegodyphus</taxon>
    </lineage>
</organism>
<dbReference type="AlphaFoldDB" id="A0A087UGP3"/>
<gene>
    <name evidence="1" type="ORF">X975_13755</name>
</gene>
<name>A0A087UGP3_STEMI</name>
<evidence type="ECO:0000313" key="2">
    <source>
        <dbReference type="Proteomes" id="UP000054359"/>
    </source>
</evidence>
<feature type="non-terminal residue" evidence="1">
    <location>
        <position position="76"/>
    </location>
</feature>